<evidence type="ECO:0000256" key="8">
    <source>
        <dbReference type="ARBA" id="ARBA00022989"/>
    </source>
</evidence>
<keyword evidence="4 10" id="KW-1003">Cell membrane</keyword>
<dbReference type="GO" id="GO:0006935">
    <property type="term" value="P:chemotaxis"/>
    <property type="evidence" value="ECO:0007669"/>
    <property type="project" value="UniProtKB-KW"/>
</dbReference>
<evidence type="ECO:0000256" key="5">
    <source>
        <dbReference type="ARBA" id="ARBA00022500"/>
    </source>
</evidence>
<dbReference type="GO" id="GO:0005886">
    <property type="term" value="C:plasma membrane"/>
    <property type="evidence" value="ECO:0007669"/>
    <property type="project" value="UniProtKB-SubCell"/>
</dbReference>
<keyword evidence="11" id="KW-0969">Cilium</keyword>
<dbReference type="OrthoDB" id="166089at2"/>
<keyword evidence="8 10" id="KW-1133">Transmembrane helix</keyword>
<accession>W6RVR0</accession>
<comment type="similarity">
    <text evidence="3 10">Belongs to the FliL family.</text>
</comment>
<reference evidence="11 12" key="1">
    <citation type="submission" date="2013-11" db="EMBL/GenBank/DDBJ databases">
        <title>Complete genome sequence of Clostridum sp. M2/40.</title>
        <authorList>
            <person name="Wibberg D."/>
            <person name="Puehler A."/>
            <person name="Schlueter A."/>
        </authorList>
    </citation>
    <scope>NUCLEOTIDE SEQUENCE [LARGE SCALE GENOMIC DNA]</scope>
    <source>
        <strain evidence="12">M2/40</strain>
    </source>
</reference>
<evidence type="ECO:0000256" key="2">
    <source>
        <dbReference type="ARBA" id="ARBA00004162"/>
    </source>
</evidence>
<keyword evidence="7 10" id="KW-0283">Flagellar rotation</keyword>
<evidence type="ECO:0000313" key="12">
    <source>
        <dbReference type="Proteomes" id="UP000019426"/>
    </source>
</evidence>
<name>W6RVR0_9CLOT</name>
<protein>
    <recommendedName>
        <fullName evidence="10">Flagellar protein FliL</fullName>
    </recommendedName>
</protein>
<feature type="transmembrane region" description="Helical" evidence="10">
    <location>
        <begin position="12"/>
        <end position="34"/>
    </location>
</feature>
<keyword evidence="11" id="KW-0966">Cell projection</keyword>
<keyword evidence="12" id="KW-1185">Reference proteome</keyword>
<evidence type="ECO:0000256" key="3">
    <source>
        <dbReference type="ARBA" id="ARBA00008281"/>
    </source>
</evidence>
<dbReference type="Proteomes" id="UP000019426">
    <property type="component" value="Chromosome M2/40_rep1"/>
</dbReference>
<evidence type="ECO:0000313" key="11">
    <source>
        <dbReference type="EMBL" id="CDM68791.1"/>
    </source>
</evidence>
<evidence type="ECO:0000256" key="7">
    <source>
        <dbReference type="ARBA" id="ARBA00022779"/>
    </source>
</evidence>
<gene>
    <name evidence="11" type="ORF">CM240_1633</name>
</gene>
<keyword evidence="9 10" id="KW-0472">Membrane</keyword>
<dbReference type="RefSeq" id="WP_051483757.1">
    <property type="nucleotide sequence ID" value="NZ_HG917868.1"/>
</dbReference>
<comment type="subcellular location">
    <subcellularLocation>
        <location evidence="2">Cell membrane</location>
        <topology evidence="2">Single-pass membrane protein</topology>
    </subcellularLocation>
</comment>
<dbReference type="HOGENOM" id="CLU_1764822_0_0_9"/>
<dbReference type="Pfam" id="PF03748">
    <property type="entry name" value="FliL"/>
    <property type="match status" value="1"/>
</dbReference>
<organism evidence="11 12">
    <name type="scientific">Clostridium bornimense</name>
    <dbReference type="NCBI Taxonomy" id="1216932"/>
    <lineage>
        <taxon>Bacteria</taxon>
        <taxon>Bacillati</taxon>
        <taxon>Bacillota</taxon>
        <taxon>Clostridia</taxon>
        <taxon>Eubacteriales</taxon>
        <taxon>Clostridiaceae</taxon>
        <taxon>Clostridium</taxon>
    </lineage>
</organism>
<sequence>MAKEEKKGGALKVVVITLSLLLIVSVGFTSYLLLFKKPNEEVSQHALDGVEFYSLGDFKLNLADEGKFVQLTLQMGYRGDDEMPEELEKKKDGPLRDAVITVISSKTVNDFKGDGKAKVKEEIKNAIAPLLEHGEVVDIWLGDIIYT</sequence>
<evidence type="ECO:0000256" key="1">
    <source>
        <dbReference type="ARBA" id="ARBA00002254"/>
    </source>
</evidence>
<keyword evidence="6 10" id="KW-0812">Transmembrane</keyword>
<comment type="function">
    <text evidence="1 10">Controls the rotational direction of flagella during chemotaxis.</text>
</comment>
<proteinExistence type="inferred from homology"/>
<evidence type="ECO:0000256" key="6">
    <source>
        <dbReference type="ARBA" id="ARBA00022692"/>
    </source>
</evidence>
<dbReference type="InterPro" id="IPR005503">
    <property type="entry name" value="FliL"/>
</dbReference>
<dbReference type="AlphaFoldDB" id="W6RVR0"/>
<dbReference type="PANTHER" id="PTHR35091:SF2">
    <property type="entry name" value="FLAGELLAR PROTEIN FLIL"/>
    <property type="match status" value="1"/>
</dbReference>
<dbReference type="PATRIC" id="fig|1216932.3.peg.1626"/>
<dbReference type="PANTHER" id="PTHR35091">
    <property type="entry name" value="FLAGELLAR PROTEIN FLIL"/>
    <property type="match status" value="1"/>
</dbReference>
<evidence type="ECO:0000256" key="4">
    <source>
        <dbReference type="ARBA" id="ARBA00022475"/>
    </source>
</evidence>
<dbReference type="GO" id="GO:0009425">
    <property type="term" value="C:bacterial-type flagellum basal body"/>
    <property type="evidence" value="ECO:0007669"/>
    <property type="project" value="InterPro"/>
</dbReference>
<keyword evidence="5 10" id="KW-0145">Chemotaxis</keyword>
<dbReference type="KEGG" id="clt:CM240_1633"/>
<evidence type="ECO:0000256" key="9">
    <source>
        <dbReference type="ARBA" id="ARBA00023136"/>
    </source>
</evidence>
<dbReference type="STRING" id="1216932.CM240_1633"/>
<evidence type="ECO:0000256" key="10">
    <source>
        <dbReference type="RuleBase" id="RU364125"/>
    </source>
</evidence>
<dbReference type="EMBL" id="HG917868">
    <property type="protein sequence ID" value="CDM68791.1"/>
    <property type="molecule type" value="Genomic_DNA"/>
</dbReference>
<dbReference type="GO" id="GO:0071978">
    <property type="term" value="P:bacterial-type flagellum-dependent swarming motility"/>
    <property type="evidence" value="ECO:0007669"/>
    <property type="project" value="TreeGrafter"/>
</dbReference>
<keyword evidence="11" id="KW-0282">Flagellum</keyword>